<keyword evidence="2" id="KW-0812">Transmembrane</keyword>
<feature type="transmembrane region" description="Helical" evidence="2">
    <location>
        <begin position="166"/>
        <end position="186"/>
    </location>
</feature>
<dbReference type="AlphaFoldDB" id="A0A5J5AQ95"/>
<dbReference type="EMBL" id="CM018042">
    <property type="protein sequence ID" value="KAA8532770.1"/>
    <property type="molecule type" value="Genomic_DNA"/>
</dbReference>
<evidence type="ECO:0000256" key="1">
    <source>
        <dbReference type="SAM" id="MobiDB-lite"/>
    </source>
</evidence>
<evidence type="ECO:0000256" key="2">
    <source>
        <dbReference type="SAM" id="Phobius"/>
    </source>
</evidence>
<feature type="compositionally biased region" description="Polar residues" evidence="1">
    <location>
        <begin position="58"/>
        <end position="68"/>
    </location>
</feature>
<evidence type="ECO:0000313" key="3">
    <source>
        <dbReference type="EMBL" id="KAA8532770.1"/>
    </source>
</evidence>
<feature type="transmembrane region" description="Helical" evidence="2">
    <location>
        <begin position="192"/>
        <end position="211"/>
    </location>
</feature>
<keyword evidence="2" id="KW-0472">Membrane</keyword>
<keyword evidence="2" id="KW-1133">Transmembrane helix</keyword>
<feature type="transmembrane region" description="Helical" evidence="2">
    <location>
        <begin position="134"/>
        <end position="154"/>
    </location>
</feature>
<keyword evidence="4" id="KW-1185">Reference proteome</keyword>
<accession>A0A5J5AQ95</accession>
<feature type="region of interest" description="Disordered" evidence="1">
    <location>
        <begin position="54"/>
        <end position="73"/>
    </location>
</feature>
<gene>
    <name evidence="3" type="ORF">F0562_032803</name>
</gene>
<name>A0A5J5AQ95_9ASTE</name>
<proteinExistence type="predicted"/>
<dbReference type="Proteomes" id="UP000325577">
    <property type="component" value="Linkage Group LG19"/>
</dbReference>
<protein>
    <submittedName>
        <fullName evidence="3">Uncharacterized protein</fullName>
    </submittedName>
</protein>
<evidence type="ECO:0000313" key="4">
    <source>
        <dbReference type="Proteomes" id="UP000325577"/>
    </source>
</evidence>
<sequence>MTEEQQIVKKFLIFRIPGFAEDNYEREVDDDVTKNGNSINDLASVNEAINEEVEESARISSTPKSGNAKSLMENHCSSEDEEVDKAYKSLSNINIGCDKGYEVSFVVASWIRIKFGLFDSSIAEIIVKVQQLNIMVLVFADVLTSSGFSILCYSSPWFQLVKLKSIFFLILLCLGVFKGGPVFPLIQVFSLLIQVFLPPFCGALSIVEAFGGW</sequence>
<reference evidence="3 4" key="1">
    <citation type="submission" date="2019-09" db="EMBL/GenBank/DDBJ databases">
        <title>A chromosome-level genome assembly of the Chinese tupelo Nyssa sinensis.</title>
        <authorList>
            <person name="Yang X."/>
            <person name="Kang M."/>
            <person name="Yang Y."/>
            <person name="Xiong H."/>
            <person name="Wang M."/>
            <person name="Zhang Z."/>
            <person name="Wang Z."/>
            <person name="Wu H."/>
            <person name="Ma T."/>
            <person name="Liu J."/>
            <person name="Xi Z."/>
        </authorList>
    </citation>
    <scope>NUCLEOTIDE SEQUENCE [LARGE SCALE GENOMIC DNA]</scope>
    <source>
        <strain evidence="3">J267</strain>
        <tissue evidence="3">Leaf</tissue>
    </source>
</reference>
<organism evidence="3 4">
    <name type="scientific">Nyssa sinensis</name>
    <dbReference type="NCBI Taxonomy" id="561372"/>
    <lineage>
        <taxon>Eukaryota</taxon>
        <taxon>Viridiplantae</taxon>
        <taxon>Streptophyta</taxon>
        <taxon>Embryophyta</taxon>
        <taxon>Tracheophyta</taxon>
        <taxon>Spermatophyta</taxon>
        <taxon>Magnoliopsida</taxon>
        <taxon>eudicotyledons</taxon>
        <taxon>Gunneridae</taxon>
        <taxon>Pentapetalae</taxon>
        <taxon>asterids</taxon>
        <taxon>Cornales</taxon>
        <taxon>Nyssaceae</taxon>
        <taxon>Nyssa</taxon>
    </lineage>
</organism>